<dbReference type="PANTHER" id="PTHR12145:SF38">
    <property type="entry name" value="MANNAN ENDO-1,6-ALPHA-MANNOSIDASE"/>
    <property type="match status" value="1"/>
</dbReference>
<dbReference type="InterPro" id="IPR005198">
    <property type="entry name" value="Glyco_hydro_76"/>
</dbReference>
<dbReference type="GO" id="GO:0016052">
    <property type="term" value="P:carbohydrate catabolic process"/>
    <property type="evidence" value="ECO:0007669"/>
    <property type="project" value="InterPro"/>
</dbReference>
<proteinExistence type="inferred from homology"/>
<keyword evidence="7 8" id="KW-0326">Glycosidase</keyword>
<evidence type="ECO:0000256" key="5">
    <source>
        <dbReference type="ARBA" id="ARBA00022801"/>
    </source>
</evidence>
<dbReference type="InterPro" id="IPR014480">
    <property type="entry name" value="Mannan-1_6-alpha_mannosidase"/>
</dbReference>
<dbReference type="EMBL" id="JAULSR010000001">
    <property type="protein sequence ID" value="KAK0637207.1"/>
    <property type="molecule type" value="Genomic_DNA"/>
</dbReference>
<evidence type="ECO:0000256" key="2">
    <source>
        <dbReference type="ARBA" id="ARBA00009699"/>
    </source>
</evidence>
<dbReference type="Gene3D" id="1.50.10.20">
    <property type="match status" value="1"/>
</dbReference>
<evidence type="ECO:0000256" key="8">
    <source>
        <dbReference type="PIRNR" id="PIRNR016302"/>
    </source>
</evidence>
<dbReference type="EC" id="3.2.1.101" evidence="3 8"/>
<name>A0AA40CG46_9PEZI</name>
<sequence>MKFYKSVRPAAAAVALIAPGIPKNLDVSSSPSIQSIAKTIAAGAMAYYPGDATHFVDLPDPYYWWETGALFGAMVDYSHYTGDHSYDPTIATAILAQAGPSFDYMLPKHYGDEGNDDQAFWGFAVMAAAESNFPQPNTTMPSWLDMSENIWNSLASRWDMSACNGGMLWQIFASNPNGLTYKNSVSNGGFFQLSARLARATGNSTYADWATKVWDWSKGVGLLDGDYNVYDGTNINDNCTTINHQTFSYSQGIYLYGAAVMANSSRTADDQLSWTKHTEGLLKASGSFFTPYPNATDIMYEHACELGGTCNTDMRSFKGYLSRFMSRSARLVPSIAQDVNTILSMSARGAGFACTGGASGTTCGQKWYMGGFDGTVGLGEEMCALETIHGLLAKDATPPFKGDDIQTIRSFSS</sequence>
<keyword evidence="10" id="KW-1185">Reference proteome</keyword>
<reference evidence="9" key="1">
    <citation type="submission" date="2023-06" db="EMBL/GenBank/DDBJ databases">
        <title>Genome-scale phylogeny and comparative genomics of the fungal order Sordariales.</title>
        <authorList>
            <consortium name="Lawrence Berkeley National Laboratory"/>
            <person name="Hensen N."/>
            <person name="Bonometti L."/>
            <person name="Westerberg I."/>
            <person name="Brannstrom I.O."/>
            <person name="Guillou S."/>
            <person name="Cros-Aarteil S."/>
            <person name="Calhoun S."/>
            <person name="Haridas S."/>
            <person name="Kuo A."/>
            <person name="Mondo S."/>
            <person name="Pangilinan J."/>
            <person name="Riley R."/>
            <person name="LaButti K."/>
            <person name="Andreopoulos B."/>
            <person name="Lipzen A."/>
            <person name="Chen C."/>
            <person name="Yanf M."/>
            <person name="Daum C."/>
            <person name="Ng V."/>
            <person name="Clum A."/>
            <person name="Steindorff A."/>
            <person name="Ohm R."/>
            <person name="Martin F."/>
            <person name="Silar P."/>
            <person name="Natvig D."/>
            <person name="Lalanne C."/>
            <person name="Gautier V."/>
            <person name="Ament-velasquez S.L."/>
            <person name="Kruys A."/>
            <person name="Hutchinson M.I."/>
            <person name="Powell A.J."/>
            <person name="Barry K."/>
            <person name="Miller A.N."/>
            <person name="Grigoriev I.V."/>
            <person name="Debuchy R."/>
            <person name="Gladieux P."/>
            <person name="Thoren M.H."/>
            <person name="Johannesson H."/>
        </authorList>
    </citation>
    <scope>NUCLEOTIDE SEQUENCE</scope>
    <source>
        <strain evidence="9">SMH3391-2</strain>
    </source>
</reference>
<comment type="caution">
    <text evidence="9">The sequence shown here is derived from an EMBL/GenBank/DDBJ whole genome shotgun (WGS) entry which is preliminary data.</text>
</comment>
<dbReference type="Pfam" id="PF03663">
    <property type="entry name" value="Glyco_hydro_76"/>
    <property type="match status" value="1"/>
</dbReference>
<dbReference type="FunFam" id="1.50.10.20:FF:000033">
    <property type="entry name" value="Mannan endo-1,6-alpha-mannosidase"/>
    <property type="match status" value="1"/>
</dbReference>
<gene>
    <name evidence="9" type="ORF">B0T17DRAFT_483912</name>
</gene>
<comment type="similarity">
    <text evidence="2 8">Belongs to the glycosyl hydrolase 76 family.</text>
</comment>
<dbReference type="PANTHER" id="PTHR12145">
    <property type="entry name" value="MANNAN ENDO-1,6-ALPHA-MANNOSIDASE DCW1"/>
    <property type="match status" value="1"/>
</dbReference>
<keyword evidence="4" id="KW-0732">Signal</keyword>
<dbReference type="SUPFAM" id="SSF48208">
    <property type="entry name" value="Six-hairpin glycosidases"/>
    <property type="match status" value="1"/>
</dbReference>
<dbReference type="GO" id="GO:0008496">
    <property type="term" value="F:mannan endo-1,6-alpha-mannosidase activity"/>
    <property type="evidence" value="ECO:0007669"/>
    <property type="project" value="UniProtKB-UniRule"/>
</dbReference>
<comment type="catalytic activity">
    <reaction evidence="1 8">
        <text>Random hydrolysis of (1-&gt;6)-alpha-D-mannosidic linkages in unbranched (1-&gt;6)-mannans.</text>
        <dbReference type="EC" id="3.2.1.101"/>
    </reaction>
</comment>
<protein>
    <recommendedName>
        <fullName evidence="3 8">Mannan endo-1,6-alpha-mannosidase</fullName>
        <ecNumber evidence="3 8">3.2.1.101</ecNumber>
    </recommendedName>
</protein>
<dbReference type="InterPro" id="IPR008928">
    <property type="entry name" value="6-hairpin_glycosidase_sf"/>
</dbReference>
<dbReference type="GO" id="GO:0009272">
    <property type="term" value="P:fungal-type cell wall biogenesis"/>
    <property type="evidence" value="ECO:0007669"/>
    <property type="project" value="TreeGrafter"/>
</dbReference>
<accession>A0AA40CG46</accession>
<evidence type="ECO:0000256" key="7">
    <source>
        <dbReference type="ARBA" id="ARBA00023295"/>
    </source>
</evidence>
<evidence type="ECO:0000256" key="3">
    <source>
        <dbReference type="ARBA" id="ARBA00012350"/>
    </source>
</evidence>
<evidence type="ECO:0000313" key="9">
    <source>
        <dbReference type="EMBL" id="KAK0637207.1"/>
    </source>
</evidence>
<keyword evidence="6" id="KW-0325">Glycoprotein</keyword>
<dbReference type="Proteomes" id="UP001174934">
    <property type="component" value="Unassembled WGS sequence"/>
</dbReference>
<evidence type="ECO:0000256" key="6">
    <source>
        <dbReference type="ARBA" id="ARBA00023180"/>
    </source>
</evidence>
<keyword evidence="5 8" id="KW-0378">Hydrolase</keyword>
<dbReference type="PIRSF" id="PIRSF016302">
    <property type="entry name" value="Man_a_manosd"/>
    <property type="match status" value="1"/>
</dbReference>
<evidence type="ECO:0000313" key="10">
    <source>
        <dbReference type="Proteomes" id="UP001174934"/>
    </source>
</evidence>
<organism evidence="9 10">
    <name type="scientific">Bombardia bombarda</name>
    <dbReference type="NCBI Taxonomy" id="252184"/>
    <lineage>
        <taxon>Eukaryota</taxon>
        <taxon>Fungi</taxon>
        <taxon>Dikarya</taxon>
        <taxon>Ascomycota</taxon>
        <taxon>Pezizomycotina</taxon>
        <taxon>Sordariomycetes</taxon>
        <taxon>Sordariomycetidae</taxon>
        <taxon>Sordariales</taxon>
        <taxon>Lasiosphaeriaceae</taxon>
        <taxon>Bombardia</taxon>
    </lineage>
</organism>
<dbReference type="AlphaFoldDB" id="A0AA40CG46"/>
<evidence type="ECO:0000256" key="1">
    <source>
        <dbReference type="ARBA" id="ARBA00001452"/>
    </source>
</evidence>
<evidence type="ECO:0000256" key="4">
    <source>
        <dbReference type="ARBA" id="ARBA00022729"/>
    </source>
</evidence>